<evidence type="ECO:0000313" key="1">
    <source>
        <dbReference type="EMBL" id="MBN7824759.1"/>
    </source>
</evidence>
<dbReference type="Proteomes" id="UP000664654">
    <property type="component" value="Unassembled WGS sequence"/>
</dbReference>
<reference evidence="1" key="1">
    <citation type="submission" date="2021-03" db="EMBL/GenBank/DDBJ databases">
        <title>novel species isolated from a fishpond in China.</title>
        <authorList>
            <person name="Lu H."/>
            <person name="Cai Z."/>
        </authorList>
    </citation>
    <scope>NUCLEOTIDE SEQUENCE</scope>
    <source>
        <strain evidence="1">JCM 30855</strain>
    </source>
</reference>
<proteinExistence type="predicted"/>
<name>A0A939IQ83_9ALTE</name>
<protein>
    <submittedName>
        <fullName evidence="1">Uncharacterized protein</fullName>
    </submittedName>
</protein>
<gene>
    <name evidence="1" type="ORF">J0A66_05915</name>
</gene>
<dbReference type="AlphaFoldDB" id="A0A939IQ83"/>
<accession>A0A939IQ83</accession>
<dbReference type="EMBL" id="JAFKCV010000003">
    <property type="protein sequence ID" value="MBN7824759.1"/>
    <property type="molecule type" value="Genomic_DNA"/>
</dbReference>
<dbReference type="RefSeq" id="WP_206572882.1">
    <property type="nucleotide sequence ID" value="NZ_JAFKCV010000003.1"/>
</dbReference>
<organism evidence="1 2">
    <name type="scientific">Bowmanella dokdonensis</name>
    <dbReference type="NCBI Taxonomy" id="751969"/>
    <lineage>
        <taxon>Bacteria</taxon>
        <taxon>Pseudomonadati</taxon>
        <taxon>Pseudomonadota</taxon>
        <taxon>Gammaproteobacteria</taxon>
        <taxon>Alteromonadales</taxon>
        <taxon>Alteromonadaceae</taxon>
        <taxon>Bowmanella</taxon>
    </lineage>
</organism>
<comment type="caution">
    <text evidence="1">The sequence shown here is derived from an EMBL/GenBank/DDBJ whole genome shotgun (WGS) entry which is preliminary data.</text>
</comment>
<sequence>MKKPLLEIHFEDQGQDFLRWTLKPVKHGYQVLDSNPLQAWAWRDAHILEPARIRPGCYLTVMTPVSKTQMRLRYRVIRVTTLQEAGHEPA</sequence>
<evidence type="ECO:0000313" key="2">
    <source>
        <dbReference type="Proteomes" id="UP000664654"/>
    </source>
</evidence>
<keyword evidence="2" id="KW-1185">Reference proteome</keyword>